<dbReference type="Proteomes" id="UP000094801">
    <property type="component" value="Unassembled WGS sequence"/>
</dbReference>
<protein>
    <recommendedName>
        <fullName evidence="13">Pheromone receptor</fullName>
    </recommendedName>
</protein>
<reference evidence="12" key="1">
    <citation type="submission" date="2016-04" db="EMBL/GenBank/DDBJ databases">
        <title>Comparative genomics of biotechnologically important yeasts.</title>
        <authorList>
            <consortium name="DOE Joint Genome Institute"/>
            <person name="Riley R."/>
            <person name="Haridas S."/>
            <person name="Wolfe K.H."/>
            <person name="Lopes M.R."/>
            <person name="Hittinger C.T."/>
            <person name="Goker M."/>
            <person name="Salamov A."/>
            <person name="Wisecaver J."/>
            <person name="Long T.M."/>
            <person name="Aerts A.L."/>
            <person name="Barry K."/>
            <person name="Choi C."/>
            <person name="Clum A."/>
            <person name="Coughlan A.Y."/>
            <person name="Deshpande S."/>
            <person name="Douglass A.P."/>
            <person name="Hanson S.J."/>
            <person name="Klenk H.-P."/>
            <person name="Labutti K."/>
            <person name="Lapidus A."/>
            <person name="Lindquist E."/>
            <person name="Lipzen A."/>
            <person name="Meier-Kolthoff J.P."/>
            <person name="Ohm R.A."/>
            <person name="Otillar R.P."/>
            <person name="Pangilinan J."/>
            <person name="Peng Y."/>
            <person name="Rokas A."/>
            <person name="Rosa C.A."/>
            <person name="Scheuner C."/>
            <person name="Sibirny A.A."/>
            <person name="Slot J.C."/>
            <person name="Stielow J.B."/>
            <person name="Sun H."/>
            <person name="Kurtzman C.P."/>
            <person name="Blackwell M."/>
            <person name="Grigoriev I.V."/>
            <person name="Jeffries T.W."/>
        </authorList>
    </citation>
    <scope>NUCLEOTIDE SEQUENCE [LARGE SCALE GENOMIC DNA]</scope>
    <source>
        <strain evidence="12">NRRL YB-2248</strain>
    </source>
</reference>
<dbReference type="PRINTS" id="PR00899">
    <property type="entry name" value="GPCRSTE3"/>
</dbReference>
<dbReference type="GO" id="GO:0000750">
    <property type="term" value="P:pheromone-dependent signal transduction involved in conjugation with cellular fusion"/>
    <property type="evidence" value="ECO:0007669"/>
    <property type="project" value="TreeGrafter"/>
</dbReference>
<feature type="transmembrane region" description="Helical" evidence="10">
    <location>
        <begin position="158"/>
        <end position="181"/>
    </location>
</feature>
<dbReference type="Pfam" id="PF02076">
    <property type="entry name" value="STE3"/>
    <property type="match status" value="1"/>
</dbReference>
<dbReference type="GO" id="GO:0005886">
    <property type="term" value="C:plasma membrane"/>
    <property type="evidence" value="ECO:0007669"/>
    <property type="project" value="TreeGrafter"/>
</dbReference>
<keyword evidence="6" id="KW-0297">G-protein coupled receptor</keyword>
<dbReference type="OrthoDB" id="2874149at2759"/>
<keyword evidence="4 10" id="KW-0812">Transmembrane</keyword>
<name>A0A1E4SU87_9ASCO</name>
<keyword evidence="12" id="KW-1185">Reference proteome</keyword>
<proteinExistence type="inferred from homology"/>
<evidence type="ECO:0000256" key="5">
    <source>
        <dbReference type="ARBA" id="ARBA00022989"/>
    </source>
</evidence>
<evidence type="ECO:0000313" key="11">
    <source>
        <dbReference type="EMBL" id="ODV83075.1"/>
    </source>
</evidence>
<feature type="transmembrane region" description="Helical" evidence="10">
    <location>
        <begin position="66"/>
        <end position="91"/>
    </location>
</feature>
<feature type="transmembrane region" description="Helical" evidence="10">
    <location>
        <begin position="206"/>
        <end position="229"/>
    </location>
</feature>
<evidence type="ECO:0000256" key="4">
    <source>
        <dbReference type="ARBA" id="ARBA00022692"/>
    </source>
</evidence>
<evidence type="ECO:0000256" key="1">
    <source>
        <dbReference type="ARBA" id="ARBA00004141"/>
    </source>
</evidence>
<dbReference type="STRING" id="983967.A0A1E4SU87"/>
<evidence type="ECO:0008006" key="13">
    <source>
        <dbReference type="Google" id="ProtNLM"/>
    </source>
</evidence>
<dbReference type="PANTHER" id="PTHR28097">
    <property type="entry name" value="PHEROMONE A FACTOR RECEPTOR"/>
    <property type="match status" value="1"/>
</dbReference>
<keyword evidence="7 10" id="KW-0472">Membrane</keyword>
<organism evidence="11 12">
    <name type="scientific">[Candida] arabinofermentans NRRL YB-2248</name>
    <dbReference type="NCBI Taxonomy" id="983967"/>
    <lineage>
        <taxon>Eukaryota</taxon>
        <taxon>Fungi</taxon>
        <taxon>Dikarya</taxon>
        <taxon>Ascomycota</taxon>
        <taxon>Saccharomycotina</taxon>
        <taxon>Pichiomycetes</taxon>
        <taxon>Pichiales</taxon>
        <taxon>Pichiaceae</taxon>
        <taxon>Ogataea</taxon>
        <taxon>Ogataea/Candida clade</taxon>
    </lineage>
</organism>
<feature type="transmembrane region" description="Helical" evidence="10">
    <location>
        <begin position="263"/>
        <end position="280"/>
    </location>
</feature>
<dbReference type="InterPro" id="IPR001499">
    <property type="entry name" value="GPCR_STE3"/>
</dbReference>
<evidence type="ECO:0000256" key="6">
    <source>
        <dbReference type="ARBA" id="ARBA00023040"/>
    </source>
</evidence>
<dbReference type="GO" id="GO:0004932">
    <property type="term" value="F:mating-type factor pheromone receptor activity"/>
    <property type="evidence" value="ECO:0007669"/>
    <property type="project" value="InterPro"/>
</dbReference>
<accession>A0A1E4SU87</accession>
<dbReference type="AlphaFoldDB" id="A0A1E4SU87"/>
<evidence type="ECO:0000256" key="3">
    <source>
        <dbReference type="ARBA" id="ARBA00022507"/>
    </source>
</evidence>
<evidence type="ECO:0000256" key="8">
    <source>
        <dbReference type="ARBA" id="ARBA00023170"/>
    </source>
</evidence>
<dbReference type="PANTHER" id="PTHR28097:SF1">
    <property type="entry name" value="PHEROMONE A FACTOR RECEPTOR"/>
    <property type="match status" value="1"/>
</dbReference>
<feature type="non-terminal residue" evidence="11">
    <location>
        <position position="1"/>
    </location>
</feature>
<keyword evidence="8" id="KW-0675">Receptor</keyword>
<comment type="similarity">
    <text evidence="2">Belongs to the G-protein coupled receptor 4 family.</text>
</comment>
<dbReference type="EMBL" id="KV453868">
    <property type="protein sequence ID" value="ODV83075.1"/>
    <property type="molecule type" value="Genomic_DNA"/>
</dbReference>
<keyword evidence="9" id="KW-0807">Transducer</keyword>
<evidence type="ECO:0000256" key="7">
    <source>
        <dbReference type="ARBA" id="ARBA00023136"/>
    </source>
</evidence>
<evidence type="ECO:0000256" key="2">
    <source>
        <dbReference type="ARBA" id="ARBA00011085"/>
    </source>
</evidence>
<keyword evidence="5 10" id="KW-1133">Transmembrane helix</keyword>
<comment type="subcellular location">
    <subcellularLocation>
        <location evidence="1">Membrane</location>
        <topology evidence="1">Multi-pass membrane protein</topology>
    </subcellularLocation>
</comment>
<evidence type="ECO:0000256" key="9">
    <source>
        <dbReference type="ARBA" id="ARBA00023224"/>
    </source>
</evidence>
<keyword evidence="3" id="KW-0589">Pheromone response</keyword>
<feature type="non-terminal residue" evidence="11">
    <location>
        <position position="287"/>
    </location>
</feature>
<sequence>TFITLHSICLILNIPTIIFHLHSKNIPAISLIIYLELMMIKGLVDSCVWGSDNYQIVWDGKIWCDIMIRIQMGSGIGCLTSIFCISLNLLIILLSNKITEFWFDHLKLKTIFEISCVLIFPLIIMGVIYFAQDVRYSIFKFSGCRFVMSNDNVSILVFYFWILWWCLLSIITSFITLFIFFKKRKLAKNILQCTNSGLSISKFSKLLIFCFLVEFGLLPISLLMILNAAPQLSGLFYDDSIYPKFFWNNILRYPHNSSQDLDTWVYIAVSLISFLLFGLGDDALKLY</sequence>
<feature type="transmembrane region" description="Helical" evidence="10">
    <location>
        <begin position="111"/>
        <end position="131"/>
    </location>
</feature>
<gene>
    <name evidence="11" type="ORF">CANARDRAFT_187175</name>
</gene>
<evidence type="ECO:0000313" key="12">
    <source>
        <dbReference type="Proteomes" id="UP000094801"/>
    </source>
</evidence>
<evidence type="ECO:0000256" key="10">
    <source>
        <dbReference type="SAM" id="Phobius"/>
    </source>
</evidence>